<sequence>MKRDLVNAALLGIGLTIAGGAALAQQKPDIGKREYDANCASCHGPAGKGDGPVKPWLTKSAPDLTMLAKNNGGVMPVAKLYATIEGSREATAHGTADMPVWGYEYRVQAAQHYMDTPYDPEVYVRTRILALIDYIYRLQAK</sequence>
<keyword evidence="2 4" id="KW-0479">Metal-binding</keyword>
<dbReference type="Gene3D" id="1.10.760.10">
    <property type="entry name" value="Cytochrome c-like domain"/>
    <property type="match status" value="1"/>
</dbReference>
<keyword evidence="5" id="KW-0732">Signal</keyword>
<dbReference type="PROSITE" id="PS51007">
    <property type="entry name" value="CYTC"/>
    <property type="match status" value="1"/>
</dbReference>
<evidence type="ECO:0000256" key="4">
    <source>
        <dbReference type="PROSITE-ProRule" id="PRU00433"/>
    </source>
</evidence>
<accession>A0A5C8P4D0</accession>
<evidence type="ECO:0000256" key="2">
    <source>
        <dbReference type="ARBA" id="ARBA00022723"/>
    </source>
</evidence>
<evidence type="ECO:0000313" key="7">
    <source>
        <dbReference type="EMBL" id="TXL68339.1"/>
    </source>
</evidence>
<dbReference type="Pfam" id="PF13442">
    <property type="entry name" value="Cytochrome_CBB3"/>
    <property type="match status" value="1"/>
</dbReference>
<evidence type="ECO:0000259" key="6">
    <source>
        <dbReference type="PROSITE" id="PS51007"/>
    </source>
</evidence>
<reference evidence="7 8" key="1">
    <citation type="submission" date="2019-06" db="EMBL/GenBank/DDBJ databases">
        <title>Quisquiliibacterium sp. nov., isolated from a maize field.</title>
        <authorList>
            <person name="Lin S.-Y."/>
            <person name="Tsai C.-F."/>
            <person name="Young C.-C."/>
        </authorList>
    </citation>
    <scope>NUCLEOTIDE SEQUENCE [LARGE SCALE GENOMIC DNA]</scope>
    <source>
        <strain evidence="7 8">CC-CFT501</strain>
    </source>
</reference>
<evidence type="ECO:0000313" key="8">
    <source>
        <dbReference type="Proteomes" id="UP000321548"/>
    </source>
</evidence>
<dbReference type="SUPFAM" id="SSF46626">
    <property type="entry name" value="Cytochrome c"/>
    <property type="match status" value="1"/>
</dbReference>
<comment type="caution">
    <text evidence="7">The sequence shown here is derived from an EMBL/GenBank/DDBJ whole genome shotgun (WGS) entry which is preliminary data.</text>
</comment>
<dbReference type="GO" id="GO:0020037">
    <property type="term" value="F:heme binding"/>
    <property type="evidence" value="ECO:0007669"/>
    <property type="project" value="InterPro"/>
</dbReference>
<dbReference type="GO" id="GO:0009055">
    <property type="term" value="F:electron transfer activity"/>
    <property type="evidence" value="ECO:0007669"/>
    <property type="project" value="InterPro"/>
</dbReference>
<protein>
    <submittedName>
        <fullName evidence="7">Cytochrome c</fullName>
    </submittedName>
</protein>
<dbReference type="AlphaFoldDB" id="A0A5C8P4D0"/>
<dbReference type="GO" id="GO:0046872">
    <property type="term" value="F:metal ion binding"/>
    <property type="evidence" value="ECO:0007669"/>
    <property type="project" value="UniProtKB-KW"/>
</dbReference>
<keyword evidence="8" id="KW-1185">Reference proteome</keyword>
<evidence type="ECO:0000256" key="5">
    <source>
        <dbReference type="SAM" id="SignalP"/>
    </source>
</evidence>
<feature type="domain" description="Cytochrome c" evidence="6">
    <location>
        <begin position="26"/>
        <end position="139"/>
    </location>
</feature>
<keyword evidence="3 4" id="KW-0408">Iron</keyword>
<name>A0A5C8P4D0_9BURK</name>
<dbReference type="EMBL" id="VDUY01000001">
    <property type="protein sequence ID" value="TXL68339.1"/>
    <property type="molecule type" value="Genomic_DNA"/>
</dbReference>
<gene>
    <name evidence="7" type="ORF">FHP08_01225</name>
</gene>
<keyword evidence="1 4" id="KW-0349">Heme</keyword>
<evidence type="ECO:0000256" key="3">
    <source>
        <dbReference type="ARBA" id="ARBA00023004"/>
    </source>
</evidence>
<dbReference type="RefSeq" id="WP_147702480.1">
    <property type="nucleotide sequence ID" value="NZ_VDUY01000001.1"/>
</dbReference>
<dbReference type="OrthoDB" id="9808312at2"/>
<dbReference type="Proteomes" id="UP000321548">
    <property type="component" value="Unassembled WGS sequence"/>
</dbReference>
<feature type="signal peptide" evidence="5">
    <location>
        <begin position="1"/>
        <end position="24"/>
    </location>
</feature>
<feature type="chain" id="PRO_5022982949" evidence="5">
    <location>
        <begin position="25"/>
        <end position="141"/>
    </location>
</feature>
<dbReference type="InterPro" id="IPR036909">
    <property type="entry name" value="Cyt_c-like_dom_sf"/>
</dbReference>
<proteinExistence type="predicted"/>
<organism evidence="7 8">
    <name type="scientific">Zeimonas arvi</name>
    <dbReference type="NCBI Taxonomy" id="2498847"/>
    <lineage>
        <taxon>Bacteria</taxon>
        <taxon>Pseudomonadati</taxon>
        <taxon>Pseudomonadota</taxon>
        <taxon>Betaproteobacteria</taxon>
        <taxon>Burkholderiales</taxon>
        <taxon>Burkholderiaceae</taxon>
        <taxon>Zeimonas</taxon>
    </lineage>
</organism>
<dbReference type="InterPro" id="IPR009056">
    <property type="entry name" value="Cyt_c-like_dom"/>
</dbReference>
<evidence type="ECO:0000256" key="1">
    <source>
        <dbReference type="ARBA" id="ARBA00022617"/>
    </source>
</evidence>